<dbReference type="InterPro" id="IPR029000">
    <property type="entry name" value="Cyclophilin-like_dom_sf"/>
</dbReference>
<dbReference type="Pfam" id="PF00160">
    <property type="entry name" value="Pro_isomerase"/>
    <property type="match status" value="1"/>
</dbReference>
<evidence type="ECO:0000256" key="4">
    <source>
        <dbReference type="SAM" id="MobiDB-lite"/>
    </source>
</evidence>
<evidence type="ECO:0000313" key="6">
    <source>
        <dbReference type="EMBL" id="NQE33037.1"/>
    </source>
</evidence>
<dbReference type="InterPro" id="IPR011049">
    <property type="entry name" value="Serralysin-like_metalloprot_C"/>
</dbReference>
<feature type="region of interest" description="Disordered" evidence="4">
    <location>
        <begin position="231"/>
        <end position="283"/>
    </location>
</feature>
<dbReference type="InterPro" id="IPR018511">
    <property type="entry name" value="Hemolysin-typ_Ca-bd_CS"/>
</dbReference>
<dbReference type="InterPro" id="IPR001343">
    <property type="entry name" value="Hemolysn_Ca-bd"/>
</dbReference>
<dbReference type="PANTHER" id="PTHR43246">
    <property type="entry name" value="PEPTIDYL-PROLYL CIS-TRANS ISOMERASE CYP38, CHLOROPLASTIC"/>
    <property type="match status" value="1"/>
</dbReference>
<dbReference type="Proteomes" id="UP000702425">
    <property type="component" value="Unassembled WGS sequence"/>
</dbReference>
<dbReference type="PRINTS" id="PR00313">
    <property type="entry name" value="CABNDNGRPT"/>
</dbReference>
<dbReference type="InterPro" id="IPR044665">
    <property type="entry name" value="E_coli_cyclophilin_A-like"/>
</dbReference>
<dbReference type="InterPro" id="IPR002130">
    <property type="entry name" value="Cyclophilin-type_PPIase_dom"/>
</dbReference>
<feature type="compositionally biased region" description="Polar residues" evidence="4">
    <location>
        <begin position="231"/>
        <end position="242"/>
    </location>
</feature>
<feature type="domain" description="PPIase cyclophilin-type" evidence="5">
    <location>
        <begin position="22"/>
        <end position="195"/>
    </location>
</feature>
<gene>
    <name evidence="6" type="primary">ltxA_7</name>
    <name evidence="6" type="ORF">E5S67_00754</name>
</gene>
<proteinExistence type="predicted"/>
<evidence type="ECO:0000259" key="5">
    <source>
        <dbReference type="PROSITE" id="PS50072"/>
    </source>
</evidence>
<dbReference type="EMBL" id="SRRZ01000009">
    <property type="protein sequence ID" value="NQE33037.1"/>
    <property type="molecule type" value="Genomic_DNA"/>
</dbReference>
<name>A0ABX2CRJ9_9CYAN</name>
<comment type="caution">
    <text evidence="6">The sequence shown here is derived from an EMBL/GenBank/DDBJ whole genome shotgun (WGS) entry which is preliminary data.</text>
</comment>
<evidence type="ECO:0000313" key="7">
    <source>
        <dbReference type="Proteomes" id="UP000702425"/>
    </source>
</evidence>
<evidence type="ECO:0000256" key="3">
    <source>
        <dbReference type="ARBA" id="ARBA00023235"/>
    </source>
</evidence>
<dbReference type="Gene3D" id="2.150.10.10">
    <property type="entry name" value="Serralysin-like metalloprotease, C-terminal"/>
    <property type="match status" value="2"/>
</dbReference>
<dbReference type="EC" id="5.2.1.8" evidence="1"/>
<accession>A0ABX2CRJ9</accession>
<dbReference type="SUPFAM" id="SSF50891">
    <property type="entry name" value="Cyclophilin-like"/>
    <property type="match status" value="1"/>
</dbReference>
<dbReference type="PROSITE" id="PS50072">
    <property type="entry name" value="CSA_PPIASE_2"/>
    <property type="match status" value="1"/>
</dbReference>
<sequence>MSAALPLTGKVIVVQVINGQPVTIEVDGTNAPLTGGNFVDLVERGIYDGVMFHRVVRQPDPFVVQGGDPRSRDTSIPASQLGTGSFIDPDTNQARFIPLEIKPQGAAQPVYNQVVTQTPQLQHTRGAVAMARSNALNSASSQFYFALDDLPFLNGNYAVFGNVIQGFETVDAVQQGDRISTAKVVQGIVPSRVSSIITDVNVLNDFINSTNFVNLPLRALRLTNTPNNYQVTSQDSQQNSNGVVGGSANDRIIGSPTDDAINGSQGNDTITGEAGNDFLRGGKGNDSISGGVGNEIMNGNLGDDNLNGDAGNDFLRGGRGNDVLIGGDGNDILVGDIGSDTLTGGGGTDTFVLIAGENLALDTASDIILDFRPGEGDRIGLTSNLSNTSFTPSGSNTLIQFGGVTLAVVQNAAPAAVQNAAFAINFSTISRPDDLPVGDAALRIG</sequence>
<dbReference type="Gene3D" id="2.40.100.10">
    <property type="entry name" value="Cyclophilin-like"/>
    <property type="match status" value="1"/>
</dbReference>
<dbReference type="SUPFAM" id="SSF51120">
    <property type="entry name" value="beta-Roll"/>
    <property type="match status" value="2"/>
</dbReference>
<dbReference type="PROSITE" id="PS00330">
    <property type="entry name" value="HEMOLYSIN_CALCIUM"/>
    <property type="match status" value="2"/>
</dbReference>
<keyword evidence="2" id="KW-0697">Rotamase</keyword>
<reference evidence="6 7" key="1">
    <citation type="journal article" date="2020" name="Sci. Rep.">
        <title>A novel cyanobacterial geosmin producer, revising GeoA distribution and dispersion patterns in Bacteria.</title>
        <authorList>
            <person name="Churro C."/>
            <person name="Semedo-Aguiar A.P."/>
            <person name="Silva A.D."/>
            <person name="Pereira-Leal J.B."/>
            <person name="Leite R.B."/>
        </authorList>
    </citation>
    <scope>NUCLEOTIDE SEQUENCE [LARGE SCALE GENOMIC DNA]</scope>
    <source>
        <strain evidence="6 7">IPMA8</strain>
    </source>
</reference>
<keyword evidence="7" id="KW-1185">Reference proteome</keyword>
<organism evidence="6 7">
    <name type="scientific">Microcoleus asticus IPMA8</name>
    <dbReference type="NCBI Taxonomy" id="2563858"/>
    <lineage>
        <taxon>Bacteria</taxon>
        <taxon>Bacillati</taxon>
        <taxon>Cyanobacteriota</taxon>
        <taxon>Cyanophyceae</taxon>
        <taxon>Oscillatoriophycideae</taxon>
        <taxon>Oscillatoriales</taxon>
        <taxon>Microcoleaceae</taxon>
        <taxon>Microcoleus</taxon>
        <taxon>Microcoleus asticus</taxon>
    </lineage>
</organism>
<keyword evidence="3" id="KW-0413">Isomerase</keyword>
<protein>
    <recommendedName>
        <fullName evidence="1">peptidylprolyl isomerase</fullName>
        <ecNumber evidence="1">5.2.1.8</ecNumber>
    </recommendedName>
</protein>
<feature type="region of interest" description="Disordered" evidence="4">
    <location>
        <begin position="63"/>
        <end position="84"/>
    </location>
</feature>
<evidence type="ECO:0000256" key="2">
    <source>
        <dbReference type="ARBA" id="ARBA00023110"/>
    </source>
</evidence>
<dbReference type="RefSeq" id="WP_172185651.1">
    <property type="nucleotide sequence ID" value="NZ_CAWPPK010000307.1"/>
</dbReference>
<dbReference type="Pfam" id="PF00353">
    <property type="entry name" value="HemolysinCabind"/>
    <property type="match status" value="2"/>
</dbReference>
<evidence type="ECO:0000256" key="1">
    <source>
        <dbReference type="ARBA" id="ARBA00013194"/>
    </source>
</evidence>
<feature type="compositionally biased region" description="Polar residues" evidence="4">
    <location>
        <begin position="74"/>
        <end position="83"/>
    </location>
</feature>